<dbReference type="EnsemblPlants" id="PGSC0003DMT400096482">
    <property type="protein sequence ID" value="PGSC0003DMT400096482"/>
    <property type="gene ID" value="PGSC0003DMG400046053"/>
</dbReference>
<dbReference type="Proteomes" id="UP000011115">
    <property type="component" value="Unassembled WGS sequence"/>
</dbReference>
<proteinExistence type="predicted"/>
<keyword evidence="3" id="KW-1185">Reference proteome</keyword>
<dbReference type="HOGENOM" id="CLU_2675864_0_0_1"/>
<feature type="region of interest" description="Disordered" evidence="1">
    <location>
        <begin position="48"/>
        <end position="75"/>
    </location>
</feature>
<dbReference type="PaxDb" id="4113-PGSC0003DMT400096482"/>
<dbReference type="Gramene" id="PGSC0003DMT400096482">
    <property type="protein sequence ID" value="PGSC0003DMT400096482"/>
    <property type="gene ID" value="PGSC0003DMG400046053"/>
</dbReference>
<dbReference type="InParanoid" id="M1DYJ3"/>
<name>M1DYJ3_SOLTU</name>
<reference evidence="3" key="1">
    <citation type="journal article" date="2011" name="Nature">
        <title>Genome sequence and analysis of the tuber crop potato.</title>
        <authorList>
            <consortium name="The Potato Genome Sequencing Consortium"/>
        </authorList>
    </citation>
    <scope>NUCLEOTIDE SEQUENCE [LARGE SCALE GENOMIC DNA]</scope>
    <source>
        <strain evidence="3">cv. DM1-3 516 R44</strain>
    </source>
</reference>
<evidence type="ECO:0000313" key="3">
    <source>
        <dbReference type="Proteomes" id="UP000011115"/>
    </source>
</evidence>
<reference evidence="2" key="2">
    <citation type="submission" date="2015-06" db="UniProtKB">
        <authorList>
            <consortium name="EnsemblPlants"/>
        </authorList>
    </citation>
    <scope>IDENTIFICATION</scope>
    <source>
        <strain evidence="2">DM1-3 516 R44</strain>
    </source>
</reference>
<dbReference type="AlphaFoldDB" id="M1DYJ3"/>
<protein>
    <submittedName>
        <fullName evidence="2">Uncharacterized protein</fullName>
    </submittedName>
</protein>
<evidence type="ECO:0000256" key="1">
    <source>
        <dbReference type="SAM" id="MobiDB-lite"/>
    </source>
</evidence>
<evidence type="ECO:0000313" key="2">
    <source>
        <dbReference type="EnsemblPlants" id="PGSC0003DMT400096482"/>
    </source>
</evidence>
<sequence>MTKVDADVSSIPSIIFTSDDLCNDNTPSDSLLPSGTNIDVLLDVRVENTTPNKGDVPNEGKVSDVTPSGNRKKAK</sequence>
<accession>M1DYJ3</accession>
<organism evidence="2 3">
    <name type="scientific">Solanum tuberosum</name>
    <name type="common">Potato</name>
    <dbReference type="NCBI Taxonomy" id="4113"/>
    <lineage>
        <taxon>Eukaryota</taxon>
        <taxon>Viridiplantae</taxon>
        <taxon>Streptophyta</taxon>
        <taxon>Embryophyta</taxon>
        <taxon>Tracheophyta</taxon>
        <taxon>Spermatophyta</taxon>
        <taxon>Magnoliopsida</taxon>
        <taxon>eudicotyledons</taxon>
        <taxon>Gunneridae</taxon>
        <taxon>Pentapetalae</taxon>
        <taxon>asterids</taxon>
        <taxon>lamiids</taxon>
        <taxon>Solanales</taxon>
        <taxon>Solanaceae</taxon>
        <taxon>Solanoideae</taxon>
        <taxon>Solaneae</taxon>
        <taxon>Solanum</taxon>
    </lineage>
</organism>